<feature type="coiled-coil region" evidence="1">
    <location>
        <begin position="301"/>
        <end position="328"/>
    </location>
</feature>
<name>A0A151UDX4_CAJCA</name>
<organism evidence="3 4">
    <name type="scientific">Cajanus cajan</name>
    <name type="common">Pigeon pea</name>
    <name type="synonym">Cajanus indicus</name>
    <dbReference type="NCBI Taxonomy" id="3821"/>
    <lineage>
        <taxon>Eukaryota</taxon>
        <taxon>Viridiplantae</taxon>
        <taxon>Streptophyta</taxon>
        <taxon>Embryophyta</taxon>
        <taxon>Tracheophyta</taxon>
        <taxon>Spermatophyta</taxon>
        <taxon>Magnoliopsida</taxon>
        <taxon>eudicotyledons</taxon>
        <taxon>Gunneridae</taxon>
        <taxon>Pentapetalae</taxon>
        <taxon>rosids</taxon>
        <taxon>fabids</taxon>
        <taxon>Fabales</taxon>
        <taxon>Fabaceae</taxon>
        <taxon>Papilionoideae</taxon>
        <taxon>50 kb inversion clade</taxon>
        <taxon>NPAAA clade</taxon>
        <taxon>indigoferoid/millettioid clade</taxon>
        <taxon>Phaseoleae</taxon>
        <taxon>Cajanus</taxon>
    </lineage>
</organism>
<proteinExistence type="predicted"/>
<dbReference type="EMBL" id="AGCT01023630">
    <property type="protein sequence ID" value="KYP77490.1"/>
    <property type="molecule type" value="Genomic_DNA"/>
</dbReference>
<dbReference type="Gramene" id="C.cajan_44098.t">
    <property type="protein sequence ID" value="C.cajan_44098.t"/>
    <property type="gene ID" value="C.cajan_44098"/>
</dbReference>
<evidence type="ECO:0000256" key="2">
    <source>
        <dbReference type="SAM" id="MobiDB-lite"/>
    </source>
</evidence>
<comment type="caution">
    <text evidence="3">The sequence shown here is derived from an EMBL/GenBank/DDBJ whole genome shotgun (WGS) entry which is preliminary data.</text>
</comment>
<dbReference type="Proteomes" id="UP000075243">
    <property type="component" value="Unassembled WGS sequence"/>
</dbReference>
<keyword evidence="1" id="KW-0175">Coiled coil</keyword>
<gene>
    <name evidence="3" type="ORF">KK1_047009</name>
</gene>
<evidence type="ECO:0008006" key="5">
    <source>
        <dbReference type="Google" id="ProtNLM"/>
    </source>
</evidence>
<protein>
    <recommendedName>
        <fullName evidence="5">Retrovirus-related Pol polyprotein from transposon TNT 1-94</fullName>
    </recommendedName>
</protein>
<dbReference type="PANTHER" id="PTHR34676">
    <property type="entry name" value="DUF4219 DOMAIN-CONTAINING PROTEIN-RELATED"/>
    <property type="match status" value="1"/>
</dbReference>
<evidence type="ECO:0000256" key="1">
    <source>
        <dbReference type="SAM" id="Coils"/>
    </source>
</evidence>
<keyword evidence="4" id="KW-1185">Reference proteome</keyword>
<feature type="region of interest" description="Disordered" evidence="2">
    <location>
        <begin position="200"/>
        <end position="230"/>
    </location>
</feature>
<feature type="compositionally biased region" description="Basic and acidic residues" evidence="2">
    <location>
        <begin position="217"/>
        <end position="230"/>
    </location>
</feature>
<sequence length="356" mass="41894">MKIFMESVHRNIWQVMVTKYKIPTKIENGKEIEKPFDSWDQGEIKRAENDAKALNIIHSALNSDEFFRISACTTAKDAWDLIQVTHEGTLEVRRARKNTLIQEYETFKMTQGETIMDMQKRFTHIINHLKGLGKIFDEEEVNVKVLKSLNRRWKPTVTTITESKNLAQMTSAELFGKLREYKIDITRMVEEEQKDKKINSLALKLENSSSEEEDNSNEDKSKQEELNLMEKKPKLISTKKKAYIAWEENDSTTSSETDSEQKENLCLMANHETDYEVSDSDSSIYSYNQLYDVFCDLYKEARKLISQKRKLKRNTKEMELKIFFLEKDIHFLKSEIEIAMFRMQELMDSFDHGVDQ</sequence>
<dbReference type="Pfam" id="PF14223">
    <property type="entry name" value="Retrotran_gag_2"/>
    <property type="match status" value="1"/>
</dbReference>
<dbReference type="AlphaFoldDB" id="A0A151UDX4"/>
<reference evidence="3" key="1">
    <citation type="journal article" date="2012" name="Nat. Biotechnol.">
        <title>Draft genome sequence of pigeonpea (Cajanus cajan), an orphan legume crop of resource-poor farmers.</title>
        <authorList>
            <person name="Varshney R.K."/>
            <person name="Chen W."/>
            <person name="Li Y."/>
            <person name="Bharti A.K."/>
            <person name="Saxena R.K."/>
            <person name="Schlueter J.A."/>
            <person name="Donoghue M.T."/>
            <person name="Azam S."/>
            <person name="Fan G."/>
            <person name="Whaley A.M."/>
            <person name="Farmer A.D."/>
            <person name="Sheridan J."/>
            <person name="Iwata A."/>
            <person name="Tuteja R."/>
            <person name="Penmetsa R.V."/>
            <person name="Wu W."/>
            <person name="Upadhyaya H.D."/>
            <person name="Yang S.P."/>
            <person name="Shah T."/>
            <person name="Saxena K.B."/>
            <person name="Michael T."/>
            <person name="McCombie W.R."/>
            <person name="Yang B."/>
            <person name="Zhang G."/>
            <person name="Yang H."/>
            <person name="Wang J."/>
            <person name="Spillane C."/>
            <person name="Cook D.R."/>
            <person name="May G.D."/>
            <person name="Xu X."/>
            <person name="Jackson S.A."/>
        </authorList>
    </citation>
    <scope>NUCLEOTIDE SEQUENCE [LARGE SCALE GENOMIC DNA]</scope>
</reference>
<dbReference type="PANTHER" id="PTHR34676:SF8">
    <property type="entry name" value="TRANSMEMBRANE PROTEIN"/>
    <property type="match status" value="1"/>
</dbReference>
<evidence type="ECO:0000313" key="4">
    <source>
        <dbReference type="Proteomes" id="UP000075243"/>
    </source>
</evidence>
<evidence type="ECO:0000313" key="3">
    <source>
        <dbReference type="EMBL" id="KYP77490.1"/>
    </source>
</evidence>
<accession>A0A151UDX4</accession>